<evidence type="ECO:0000256" key="1">
    <source>
        <dbReference type="SAM" id="MobiDB-lite"/>
    </source>
</evidence>
<feature type="transmembrane region" description="Helical" evidence="2">
    <location>
        <begin position="117"/>
        <end position="138"/>
    </location>
</feature>
<dbReference type="AlphaFoldDB" id="A0A7M7NSI5"/>
<reference evidence="3" key="2">
    <citation type="submission" date="2021-01" db="UniProtKB">
        <authorList>
            <consortium name="EnsemblMetazoa"/>
        </authorList>
    </citation>
    <scope>IDENTIFICATION</scope>
</reference>
<feature type="compositionally biased region" description="Polar residues" evidence="1">
    <location>
        <begin position="157"/>
        <end position="168"/>
    </location>
</feature>
<evidence type="ECO:0000313" key="4">
    <source>
        <dbReference type="Proteomes" id="UP000007110"/>
    </source>
</evidence>
<feature type="compositionally biased region" description="Basic and acidic residues" evidence="1">
    <location>
        <begin position="169"/>
        <end position="196"/>
    </location>
</feature>
<organism evidence="3 4">
    <name type="scientific">Strongylocentrotus purpuratus</name>
    <name type="common">Purple sea urchin</name>
    <dbReference type="NCBI Taxonomy" id="7668"/>
    <lineage>
        <taxon>Eukaryota</taxon>
        <taxon>Metazoa</taxon>
        <taxon>Echinodermata</taxon>
        <taxon>Eleutherozoa</taxon>
        <taxon>Echinozoa</taxon>
        <taxon>Echinoidea</taxon>
        <taxon>Euechinoidea</taxon>
        <taxon>Echinacea</taxon>
        <taxon>Camarodonta</taxon>
        <taxon>Echinidea</taxon>
        <taxon>Strongylocentrotidae</taxon>
        <taxon>Strongylocentrotus</taxon>
    </lineage>
</organism>
<accession>A0A7M7NSI5</accession>
<dbReference type="Proteomes" id="UP000007110">
    <property type="component" value="Unassembled WGS sequence"/>
</dbReference>
<keyword evidence="2" id="KW-1133">Transmembrane helix</keyword>
<dbReference type="GeneID" id="105446276"/>
<proteinExistence type="predicted"/>
<feature type="compositionally biased region" description="Basic and acidic residues" evidence="1">
    <location>
        <begin position="38"/>
        <end position="57"/>
    </location>
</feature>
<protein>
    <submittedName>
        <fullName evidence="3">Uncharacterized protein</fullName>
    </submittedName>
</protein>
<keyword evidence="2" id="KW-0812">Transmembrane</keyword>
<evidence type="ECO:0000313" key="3">
    <source>
        <dbReference type="EnsemblMetazoa" id="XP_030840881"/>
    </source>
</evidence>
<name>A0A7M7NSI5_STRPU</name>
<evidence type="ECO:0000256" key="2">
    <source>
        <dbReference type="SAM" id="Phobius"/>
    </source>
</evidence>
<keyword evidence="2" id="KW-0472">Membrane</keyword>
<dbReference type="KEGG" id="spu:105446276"/>
<dbReference type="OMA" id="CACPLFI"/>
<dbReference type="InParanoid" id="A0A7M7NSI5"/>
<dbReference type="RefSeq" id="XP_030840881.1">
    <property type="nucleotide sequence ID" value="XM_030985021.1"/>
</dbReference>
<dbReference type="EnsemblMetazoa" id="XM_030985021">
    <property type="protein sequence ID" value="XP_030840881"/>
    <property type="gene ID" value="LOC105446276"/>
</dbReference>
<feature type="transmembrane region" description="Helical" evidence="2">
    <location>
        <begin position="78"/>
        <end position="105"/>
    </location>
</feature>
<keyword evidence="4" id="KW-1185">Reference proteome</keyword>
<reference evidence="4" key="1">
    <citation type="submission" date="2015-02" db="EMBL/GenBank/DDBJ databases">
        <title>Genome sequencing for Strongylocentrotus purpuratus.</title>
        <authorList>
            <person name="Murali S."/>
            <person name="Liu Y."/>
            <person name="Vee V."/>
            <person name="English A."/>
            <person name="Wang M."/>
            <person name="Skinner E."/>
            <person name="Han Y."/>
            <person name="Muzny D.M."/>
            <person name="Worley K.C."/>
            <person name="Gibbs R.A."/>
        </authorList>
    </citation>
    <scope>NUCLEOTIDE SEQUENCE</scope>
</reference>
<feature type="region of interest" description="Disordered" evidence="1">
    <location>
        <begin position="1"/>
        <end position="68"/>
    </location>
</feature>
<sequence>MMAEYEGEGINQSFTDPTQEDDIYPPPPGFDSPSNNTDRYRQYDEGDVERSAQRNKPEASASEMNDENKRRASVTKKIWIILKGTFICACPLFIIGLLLVVLGMVKIPASYDLTKPGAPILIIAMIFLIITIILLVVYKMRGINAYSFGQKEMTGVTNNGVNSSTQRSTHADNRNGSNKDSEDHVSDREYNESRRI</sequence>
<dbReference type="OrthoDB" id="10420294at2759"/>
<feature type="region of interest" description="Disordered" evidence="1">
    <location>
        <begin position="157"/>
        <end position="196"/>
    </location>
</feature>